<evidence type="ECO:0000256" key="1">
    <source>
        <dbReference type="ARBA" id="ARBA00022676"/>
    </source>
</evidence>
<dbReference type="PANTHER" id="PTHR43363:SF1">
    <property type="entry name" value="HYPOXANTHINE-GUANINE PHOSPHORIBOSYLTRANSFERASE"/>
    <property type="match status" value="1"/>
</dbReference>
<keyword evidence="1 4" id="KW-0328">Glycosyltransferase</keyword>
<dbReference type="Pfam" id="PF00156">
    <property type="entry name" value="Pribosyltran"/>
    <property type="match status" value="1"/>
</dbReference>
<proteinExistence type="predicted"/>
<protein>
    <submittedName>
        <fullName evidence="4">Putative nucleotide phosphoribosyltransferase</fullName>
    </submittedName>
</protein>
<dbReference type="AlphaFoldDB" id="A0A1W6BY41"/>
<feature type="domain" description="Phosphoribosyltransferase" evidence="3">
    <location>
        <begin position="9"/>
        <end position="144"/>
    </location>
</feature>
<name>A0A1W6BY41_9BACT</name>
<dbReference type="InterPro" id="IPR029057">
    <property type="entry name" value="PRTase-like"/>
</dbReference>
<dbReference type="KEGG" id="ccun:CCUN_1420"/>
<dbReference type="STRING" id="1121267.CCUN_1420"/>
<evidence type="ECO:0000259" key="3">
    <source>
        <dbReference type="Pfam" id="PF00156"/>
    </source>
</evidence>
<dbReference type="RefSeq" id="WP_027305203.1">
    <property type="nucleotide sequence ID" value="NZ_CP020867.1"/>
</dbReference>
<dbReference type="Gene3D" id="3.40.50.2020">
    <property type="match status" value="1"/>
</dbReference>
<reference evidence="4 5" key="1">
    <citation type="submission" date="2017-04" db="EMBL/GenBank/DDBJ databases">
        <title>Complete genome sequence of the Campylobacter cuniculorum type strain LMG24588.</title>
        <authorList>
            <person name="Miller W.G."/>
            <person name="Yee E."/>
            <person name="Revez J."/>
            <person name="Bono J.L."/>
            <person name="Rossi M."/>
        </authorList>
    </citation>
    <scope>NUCLEOTIDE SEQUENCE [LARGE SCALE GENOMIC DNA]</scope>
    <source>
        <strain evidence="4 5">LMG 24588</strain>
    </source>
</reference>
<evidence type="ECO:0000313" key="4">
    <source>
        <dbReference type="EMBL" id="ARJ57008.1"/>
    </source>
</evidence>
<dbReference type="GO" id="GO:0016757">
    <property type="term" value="F:glycosyltransferase activity"/>
    <property type="evidence" value="ECO:0007669"/>
    <property type="project" value="UniProtKB-KW"/>
</dbReference>
<dbReference type="Proteomes" id="UP000192902">
    <property type="component" value="Chromosome"/>
</dbReference>
<organism evidence="4 5">
    <name type="scientific">Campylobacter cuniculorum DSM 23162 = LMG 24588</name>
    <dbReference type="NCBI Taxonomy" id="1121267"/>
    <lineage>
        <taxon>Bacteria</taxon>
        <taxon>Pseudomonadati</taxon>
        <taxon>Campylobacterota</taxon>
        <taxon>Epsilonproteobacteria</taxon>
        <taxon>Campylobacterales</taxon>
        <taxon>Campylobacteraceae</taxon>
        <taxon>Campylobacter</taxon>
    </lineage>
</organism>
<dbReference type="CDD" id="cd06223">
    <property type="entry name" value="PRTases_typeI"/>
    <property type="match status" value="1"/>
</dbReference>
<dbReference type="SUPFAM" id="SSF53271">
    <property type="entry name" value="PRTase-like"/>
    <property type="match status" value="1"/>
</dbReference>
<dbReference type="PANTHER" id="PTHR43363">
    <property type="entry name" value="HYPOXANTHINE PHOSPHORIBOSYLTRANSFERASE"/>
    <property type="match status" value="1"/>
</dbReference>
<dbReference type="OrthoDB" id="5327200at2"/>
<dbReference type="EMBL" id="CP020867">
    <property type="protein sequence ID" value="ARJ57008.1"/>
    <property type="molecule type" value="Genomic_DNA"/>
</dbReference>
<dbReference type="InterPro" id="IPR000836">
    <property type="entry name" value="PRTase_dom"/>
</dbReference>
<accession>A0A1W6BY41</accession>
<sequence length="147" mass="17068">MFFYTYEDFKEDVKILAKEIKKDFQPDALVAVARGGMSLGHSLAVALNNRNLFSLNSIHYEEKQKLDEVKIFNTPNLKSYQKILLIDDIVDSGESLTQISKLLKQEFPQIKLKIATIFYKKSASLIPDFKVKEAKEWVNFFWDIDIN</sequence>
<keyword evidence="2 4" id="KW-0808">Transferase</keyword>
<evidence type="ECO:0000313" key="5">
    <source>
        <dbReference type="Proteomes" id="UP000192902"/>
    </source>
</evidence>
<gene>
    <name evidence="4" type="ORF">CCUN_1420</name>
</gene>
<dbReference type="eggNOG" id="COG2236">
    <property type="taxonomic scope" value="Bacteria"/>
</dbReference>
<evidence type="ECO:0000256" key="2">
    <source>
        <dbReference type="ARBA" id="ARBA00022679"/>
    </source>
</evidence>